<accession>A0A8H3BH22</accession>
<dbReference type="GO" id="GO:0005524">
    <property type="term" value="F:ATP binding"/>
    <property type="evidence" value="ECO:0007669"/>
    <property type="project" value="UniProtKB-KW"/>
</dbReference>
<dbReference type="SMART" id="SM00382">
    <property type="entry name" value="AAA"/>
    <property type="match status" value="2"/>
</dbReference>
<dbReference type="Proteomes" id="UP000663841">
    <property type="component" value="Unassembled WGS sequence"/>
</dbReference>
<feature type="transmembrane region" description="Helical" evidence="8">
    <location>
        <begin position="579"/>
        <end position="597"/>
    </location>
</feature>
<dbReference type="PROSITE" id="PS50893">
    <property type="entry name" value="ABC_TRANSPORTER_2"/>
    <property type="match status" value="2"/>
</dbReference>
<dbReference type="GO" id="GO:0140359">
    <property type="term" value="F:ABC-type transporter activity"/>
    <property type="evidence" value="ECO:0007669"/>
    <property type="project" value="InterPro"/>
</dbReference>
<dbReference type="PANTHER" id="PTHR48041">
    <property type="entry name" value="ABC TRANSPORTER G FAMILY MEMBER 28"/>
    <property type="match status" value="1"/>
</dbReference>
<keyword evidence="3 8" id="KW-0812">Transmembrane</keyword>
<evidence type="ECO:0000313" key="10">
    <source>
        <dbReference type="EMBL" id="CAE6456884.1"/>
    </source>
</evidence>
<proteinExistence type="predicted"/>
<evidence type="ECO:0000256" key="1">
    <source>
        <dbReference type="ARBA" id="ARBA00004141"/>
    </source>
</evidence>
<keyword evidence="5" id="KW-0067">ATP-binding</keyword>
<dbReference type="PANTHER" id="PTHR48041:SF119">
    <property type="entry name" value="ROA1P"/>
    <property type="match status" value="1"/>
</dbReference>
<feature type="transmembrane region" description="Helical" evidence="8">
    <location>
        <begin position="513"/>
        <end position="534"/>
    </location>
</feature>
<feature type="domain" description="ABC transporter" evidence="9">
    <location>
        <begin position="721"/>
        <end position="976"/>
    </location>
</feature>
<dbReference type="Pfam" id="PF01061">
    <property type="entry name" value="ABC2_membrane"/>
    <property type="match status" value="2"/>
</dbReference>
<keyword evidence="2" id="KW-0813">Transport</keyword>
<dbReference type="EMBL" id="CAJMWW010000201">
    <property type="protein sequence ID" value="CAE6456884.1"/>
    <property type="molecule type" value="Genomic_DNA"/>
</dbReference>
<dbReference type="InterPro" id="IPR017871">
    <property type="entry name" value="ABC_transporter-like_CS"/>
</dbReference>
<feature type="transmembrane region" description="Helical" evidence="8">
    <location>
        <begin position="1063"/>
        <end position="1083"/>
    </location>
</feature>
<evidence type="ECO:0000256" key="6">
    <source>
        <dbReference type="ARBA" id="ARBA00022989"/>
    </source>
</evidence>
<evidence type="ECO:0000256" key="3">
    <source>
        <dbReference type="ARBA" id="ARBA00022692"/>
    </source>
</evidence>
<comment type="subcellular location">
    <subcellularLocation>
        <location evidence="1">Membrane</location>
        <topology evidence="1">Multi-pass membrane protein</topology>
    </subcellularLocation>
</comment>
<dbReference type="InterPro" id="IPR003439">
    <property type="entry name" value="ABC_transporter-like_ATP-bd"/>
</dbReference>
<dbReference type="InterPro" id="IPR003593">
    <property type="entry name" value="AAA+_ATPase"/>
</dbReference>
<keyword evidence="4" id="KW-0547">Nucleotide-binding</keyword>
<dbReference type="Pfam" id="PF00005">
    <property type="entry name" value="ABC_tran"/>
    <property type="match status" value="2"/>
</dbReference>
<dbReference type="InterPro" id="IPR013525">
    <property type="entry name" value="ABC2_TM"/>
</dbReference>
<comment type="caution">
    <text evidence="10">The sequence shown here is derived from an EMBL/GenBank/DDBJ whole genome shotgun (WGS) entry which is preliminary data.</text>
</comment>
<name>A0A8H3BH22_9AGAM</name>
<dbReference type="GO" id="GO:0016020">
    <property type="term" value="C:membrane"/>
    <property type="evidence" value="ECO:0007669"/>
    <property type="project" value="UniProtKB-SubCell"/>
</dbReference>
<feature type="transmembrane region" description="Helical" evidence="8">
    <location>
        <begin position="1295"/>
        <end position="1316"/>
    </location>
</feature>
<evidence type="ECO:0000259" key="9">
    <source>
        <dbReference type="PROSITE" id="PS50893"/>
    </source>
</evidence>
<keyword evidence="7 8" id="KW-0472">Membrane</keyword>
<gene>
    <name evidence="10" type="ORF">RDB_LOCUS141553</name>
</gene>
<keyword evidence="6 8" id="KW-1133">Transmembrane helix</keyword>
<evidence type="ECO:0000256" key="8">
    <source>
        <dbReference type="SAM" id="Phobius"/>
    </source>
</evidence>
<feature type="transmembrane region" description="Helical" evidence="8">
    <location>
        <begin position="546"/>
        <end position="567"/>
    </location>
</feature>
<protein>
    <recommendedName>
        <fullName evidence="9">ABC transporter domain-containing protein</fullName>
    </recommendedName>
</protein>
<evidence type="ECO:0000256" key="7">
    <source>
        <dbReference type="ARBA" id="ARBA00023136"/>
    </source>
</evidence>
<organism evidence="10 11">
    <name type="scientific">Rhizoctonia solani</name>
    <dbReference type="NCBI Taxonomy" id="456999"/>
    <lineage>
        <taxon>Eukaryota</taxon>
        <taxon>Fungi</taxon>
        <taxon>Dikarya</taxon>
        <taxon>Basidiomycota</taxon>
        <taxon>Agaricomycotina</taxon>
        <taxon>Agaricomycetes</taxon>
        <taxon>Cantharellales</taxon>
        <taxon>Ceratobasidiaceae</taxon>
        <taxon>Rhizoctonia</taxon>
    </lineage>
</organism>
<sequence>MANESGATPSTSALPPPPTYDLVVDGYTIAVPPPRSLLPLPGFLRPKPSESDHGTIIRNVSLRCESGEMMAIIGGSGSGKTTLLHALVGRLANLPVTAGQVRYEPAGISLSTKESTALSARKMKDRIGFVRQNDYLLEHLTVRETLDYAAALRLPPSISSSTRRLIVDQTIRELGLGDAADTVVGGALRKGISGGERRRLTIALSLISLPSILALDEPTTGLDAFTAYALLQTLSSLARRGRTVVMSVHQPRSDAWELFDRIVVLSKGDVVFAGRRERCLGWFEDMGMGRPGDRVDEQMVEKGSINEETDGGTGVNPLDWLIDICSVDPRDQSSAQRVTRLVRGWKDDGKTIADEHGPPRQSRILSTAVQRVPSVQPQEQDLLYADVDQDEDQPGSRPQALKRPGWIRQTAVLTSRATKGVSRDYAQIVGFACQSIGIAVLLGITFLRLGETPSDIQSLKTLSYQHAPCYFYLTLIYAIYKASIQFCETDLVIFDREREDHLYQVFPWLISEYISTLALHAVSSGLFAIILYFLTNMRTENLAANLFIFVAECVLVQLGTVGFALLAASLQRTYAQASLMANGLSIFFLLTAGYLLIHPPVYVSWVKWISVYYYGFRAVAISQFKNRTFACPGVEGVARNQCDGNQVLTGLRIPADHVVGYYIAGLVGLAVAFPLIAGIILSVYKPGGTRYARKIDPSDPGKDVATHSDMDISRQRIDVEVRNLGLTWTKTSLFTRNKTEKRILSNVNAVFPSGQVTALLGPSGAGKSTLLQLLASRKMNAGLGSGFKSEGDILFNGQPVDKSMREQVAFVEQEDDYHLPALTVRETLRYAAILRLPKSMSRKSKIARAEEVMKMLGLDLCADNLVGGELLKGISGGEKRRLSLAVQMINDPAVLIVDEPTSGLDALTANNVMTALNDIARSGRTIILSIHQPRSDIYVDKLDNIVLLVKGGQVAYAGPRTEVGLTLASAGYPIPPLYNPADWLLDLASVDLRGDREAVTRERVANLVEFWADAHHEKQEVELKEKEVEMVQIRGQEDRFTPMWIALPLIVERMTKNLWRQQAVFWVRLQQLPFLGVLFLLFYQRLKHGPSGGQDRIGYFQEMVSPVAFVGLLNCIAIFPKDRDLYFHEYRSSAAYSEATFVIGVTLVALPMEILSSLLFTIVTNIGAGMQTSPRIFFEYAFAIFALQSNGESFGIIFACITNSLGLSVSLVSTFITVLVQLSGIISVSIPTWLSDIAYATTMKYAARVIAVNESVGLNINCPPETINSGECLVQNGQQLLDLLGFSNDLRTSRYLGILVVLAIAYRALAWFFVALKTRCG</sequence>
<dbReference type="GO" id="GO:0016887">
    <property type="term" value="F:ATP hydrolysis activity"/>
    <property type="evidence" value="ECO:0007669"/>
    <property type="project" value="InterPro"/>
</dbReference>
<evidence type="ECO:0000256" key="5">
    <source>
        <dbReference type="ARBA" id="ARBA00022840"/>
    </source>
</evidence>
<feature type="transmembrane region" description="Helical" evidence="8">
    <location>
        <begin position="1209"/>
        <end position="1234"/>
    </location>
</feature>
<feature type="domain" description="ABC transporter" evidence="9">
    <location>
        <begin position="38"/>
        <end position="292"/>
    </location>
</feature>
<evidence type="ECO:0000256" key="4">
    <source>
        <dbReference type="ARBA" id="ARBA00022741"/>
    </source>
</evidence>
<dbReference type="InterPro" id="IPR050352">
    <property type="entry name" value="ABCG_transporters"/>
</dbReference>
<dbReference type="PROSITE" id="PS00211">
    <property type="entry name" value="ABC_TRANSPORTER_1"/>
    <property type="match status" value="2"/>
</dbReference>
<feature type="transmembrane region" description="Helical" evidence="8">
    <location>
        <begin position="1103"/>
        <end position="1120"/>
    </location>
</feature>
<feature type="transmembrane region" description="Helical" evidence="8">
    <location>
        <begin position="1141"/>
        <end position="1168"/>
    </location>
</feature>
<evidence type="ECO:0000313" key="11">
    <source>
        <dbReference type="Proteomes" id="UP000663841"/>
    </source>
</evidence>
<evidence type="ECO:0000256" key="2">
    <source>
        <dbReference type="ARBA" id="ARBA00022448"/>
    </source>
</evidence>
<feature type="transmembrane region" description="Helical" evidence="8">
    <location>
        <begin position="1180"/>
        <end position="1202"/>
    </location>
</feature>
<feature type="transmembrane region" description="Helical" evidence="8">
    <location>
        <begin position="661"/>
        <end position="684"/>
    </location>
</feature>
<dbReference type="InterPro" id="IPR027417">
    <property type="entry name" value="P-loop_NTPase"/>
</dbReference>
<dbReference type="SUPFAM" id="SSF52540">
    <property type="entry name" value="P-loop containing nucleoside triphosphate hydrolases"/>
    <property type="match status" value="2"/>
</dbReference>
<dbReference type="Gene3D" id="3.40.50.300">
    <property type="entry name" value="P-loop containing nucleotide triphosphate hydrolases"/>
    <property type="match status" value="2"/>
</dbReference>
<reference evidence="10" key="1">
    <citation type="submission" date="2021-01" db="EMBL/GenBank/DDBJ databases">
        <authorList>
            <person name="Kaushik A."/>
        </authorList>
    </citation>
    <scope>NUCLEOTIDE SEQUENCE</scope>
    <source>
        <strain evidence="10">AG3-T5</strain>
    </source>
</reference>
<feature type="transmembrane region" description="Helical" evidence="8">
    <location>
        <begin position="425"/>
        <end position="447"/>
    </location>
</feature>